<evidence type="ECO:0000256" key="7">
    <source>
        <dbReference type="ARBA" id="ARBA00022694"/>
    </source>
</evidence>
<evidence type="ECO:0000313" key="17">
    <source>
        <dbReference type="Proteomes" id="UP001623330"/>
    </source>
</evidence>
<comment type="subunit">
    <text evidence="4">Component of the EKC/KEOPS complex composed of at least BUD32, CGI121, GON7, KAE1 and PCC1; the whole complex dimerizes.</text>
</comment>
<accession>A0ABR4NZX8</accession>
<keyword evidence="14" id="KW-0175">Coiled coil</keyword>
<evidence type="ECO:0000256" key="9">
    <source>
        <dbReference type="ARBA" id="ARBA00023015"/>
    </source>
</evidence>
<keyword evidence="9" id="KW-0805">Transcription regulation</keyword>
<keyword evidence="7" id="KW-0819">tRNA processing</keyword>
<evidence type="ECO:0000256" key="1">
    <source>
        <dbReference type="ARBA" id="ARBA00004123"/>
    </source>
</evidence>
<feature type="compositionally biased region" description="Polar residues" evidence="15">
    <location>
        <begin position="26"/>
        <end position="38"/>
    </location>
</feature>
<keyword evidence="11" id="KW-0804">Transcription</keyword>
<comment type="function">
    <text evidence="13">Component of the EKC/KEOPS complex that is required for the formation of a threonylcarbamoyl group on adenosine at position 37 (t(6)A37) in tRNAs that read codons beginning with adenine. The complex is probably involved in the transfer of the threonylcarbamoyl moiety of threonylcarbamoyl-AMP (TC-AMP) to the N6 group of A37. GON7 likely plays a supporting role to the catalytic subunit KAE1 in the complex. The EKC/KEOPS complex also promotes both telomere uncapping and telomere elongation. The complex is required for efficient recruitment of transcriptional coactivators.</text>
</comment>
<comment type="caution">
    <text evidence="16">The sequence shown here is derived from an EMBL/GenBank/DDBJ whole genome shotgun (WGS) entry which is preliminary data.</text>
</comment>
<evidence type="ECO:0000256" key="12">
    <source>
        <dbReference type="ARBA" id="ARBA00023242"/>
    </source>
</evidence>
<evidence type="ECO:0000256" key="15">
    <source>
        <dbReference type="SAM" id="MobiDB-lite"/>
    </source>
</evidence>
<sequence>MKPSAVYTSPIEERSFTVDDSDRYKTTNGVTTGPSSYVLNAGQVDRDRPSDAKVDAAGDVTYLGRLRTQLTGLQDDINEFLTAKMEQAKSKKQKTEDEQRIQKEINDLLDGGDDDDEEE</sequence>
<keyword evidence="6" id="KW-0158">Chromosome</keyword>
<evidence type="ECO:0000256" key="6">
    <source>
        <dbReference type="ARBA" id="ARBA00022454"/>
    </source>
</evidence>
<feature type="region of interest" description="Disordered" evidence="15">
    <location>
        <begin position="1"/>
        <end position="51"/>
    </location>
</feature>
<comment type="subcellular location">
    <subcellularLocation>
        <location evidence="2">Chromosome</location>
        <location evidence="2">Telomere</location>
    </subcellularLocation>
    <subcellularLocation>
        <location evidence="1">Nucleus</location>
    </subcellularLocation>
</comment>
<proteinExistence type="inferred from homology"/>
<keyword evidence="12" id="KW-0539">Nucleus</keyword>
<dbReference type="EMBL" id="JBEVYD010000003">
    <property type="protein sequence ID" value="KAL3234540.1"/>
    <property type="molecule type" value="Genomic_DNA"/>
</dbReference>
<protein>
    <recommendedName>
        <fullName evidence="5">EKC/KEOPS complex subunit GON7</fullName>
    </recommendedName>
</protein>
<gene>
    <name evidence="16" type="ORF">RNJ44_03302</name>
</gene>
<evidence type="ECO:0000256" key="11">
    <source>
        <dbReference type="ARBA" id="ARBA00023163"/>
    </source>
</evidence>
<keyword evidence="8" id="KW-0779">Telomere</keyword>
<evidence type="ECO:0000256" key="4">
    <source>
        <dbReference type="ARBA" id="ARBA00011534"/>
    </source>
</evidence>
<dbReference type="InterPro" id="IPR014849">
    <property type="entry name" value="EKC/KEOPS_Gon7"/>
</dbReference>
<evidence type="ECO:0000313" key="16">
    <source>
        <dbReference type="EMBL" id="KAL3234540.1"/>
    </source>
</evidence>
<evidence type="ECO:0000256" key="10">
    <source>
        <dbReference type="ARBA" id="ARBA00023159"/>
    </source>
</evidence>
<reference evidence="16 17" key="1">
    <citation type="submission" date="2024-05" db="EMBL/GenBank/DDBJ databases">
        <title>Long read based assembly of the Candida bracarensis genome reveals expanded adhesin content.</title>
        <authorList>
            <person name="Marcet-Houben M."/>
            <person name="Ksiezopolska E."/>
            <person name="Gabaldon T."/>
        </authorList>
    </citation>
    <scope>NUCLEOTIDE SEQUENCE [LARGE SCALE GENOMIC DNA]</scope>
    <source>
        <strain evidence="16 17">CBM6</strain>
    </source>
</reference>
<feature type="coiled-coil region" evidence="14">
    <location>
        <begin position="78"/>
        <end position="105"/>
    </location>
</feature>
<dbReference type="Pfam" id="PF08738">
    <property type="entry name" value="Gon7"/>
    <property type="match status" value="1"/>
</dbReference>
<dbReference type="Proteomes" id="UP001623330">
    <property type="component" value="Unassembled WGS sequence"/>
</dbReference>
<feature type="compositionally biased region" description="Basic and acidic residues" evidence="15">
    <location>
        <begin position="11"/>
        <end position="25"/>
    </location>
</feature>
<keyword evidence="10" id="KW-0010">Activator</keyword>
<comment type="similarity">
    <text evidence="3">Belongs to the GON7 family.</text>
</comment>
<organism evidence="16 17">
    <name type="scientific">Nakaseomyces bracarensis</name>
    <dbReference type="NCBI Taxonomy" id="273131"/>
    <lineage>
        <taxon>Eukaryota</taxon>
        <taxon>Fungi</taxon>
        <taxon>Dikarya</taxon>
        <taxon>Ascomycota</taxon>
        <taxon>Saccharomycotina</taxon>
        <taxon>Saccharomycetes</taxon>
        <taxon>Saccharomycetales</taxon>
        <taxon>Saccharomycetaceae</taxon>
        <taxon>Nakaseomyces</taxon>
    </lineage>
</organism>
<evidence type="ECO:0000256" key="8">
    <source>
        <dbReference type="ARBA" id="ARBA00022895"/>
    </source>
</evidence>
<evidence type="ECO:0000256" key="2">
    <source>
        <dbReference type="ARBA" id="ARBA00004574"/>
    </source>
</evidence>
<evidence type="ECO:0000256" key="13">
    <source>
        <dbReference type="ARBA" id="ARBA00025393"/>
    </source>
</evidence>
<name>A0ABR4NZX8_9SACH</name>
<evidence type="ECO:0000256" key="14">
    <source>
        <dbReference type="SAM" id="Coils"/>
    </source>
</evidence>
<evidence type="ECO:0000256" key="3">
    <source>
        <dbReference type="ARBA" id="ARBA00008529"/>
    </source>
</evidence>
<keyword evidence="17" id="KW-1185">Reference proteome</keyword>
<evidence type="ECO:0000256" key="5">
    <source>
        <dbReference type="ARBA" id="ARBA00019746"/>
    </source>
</evidence>